<sequence>MKLDMIPGWLEDPSAYAQAPNLDMSTVAIVALANLFAGTICVTIFEIVRRRSPKTYAPKEALAPGTTPEIGLHRGKAGGAPLSWVRPLMALSDEEVLRCGGFDVLVYLRFVRMATKIFAAFAPYAFVVLLPVNASVFFLTNANGDSVLNESTEEEKTILADPTVNSFNRLSMASMPAKDSRMWFHCFGVYILTGLALRYLQREAKWYTQIRHRFLTQQNDSRHRTVIVRHIPVELRSSQRLCDYFAKLYPDKVCGALCFRNVEILENLEARREATAARAERLEERFHREKLRANEYVYTQGKKMSCAHCRVTITKALEDFYDPQAWALETSRNRLNFHKNVLKKLDAAIHAEQSRHIIAGSLVARPHGLPVPVPIAQVDCTKLSFSHDQVTEETKQQYDEESNNTLNDEEYGLLSQEEDFSSSGTVVRLCRRAKRTVGCGLNFDDAETRNLLEKNEDKMLDVGIITFNCFAGAAIATQVFHAATPGGMIAAIAPEPRDIFWPNLRLSQPTRATRRVIANILVVLLLIFYVVPVTLISLVLSEQAILARWPSMAKAANNSILIAIGLKMLQPAGLILLMLLLPPLFLGLGFWEGQLSWSSNTLAQLSRYYSFQITNVLLVTTVAGSLVKCLQRIIEHPKDTLTLLAQSLPQVCAFFSCYIFIKALGGLPLELCRGVAAGQHIVKRCIYPAYTARDRAAVILGLRDINNPGFFSYGKFAAQDLLVVALLMTYAVMAPIILLPGLLFFILAQLVYRHQLLFVYLPIFESGGLLWPRIYRRTLFSLFILQFTMTGLFFLKAVYKQGYACLALSVATYIFKVRTRHLFANSASVAHHLPIELATAVDDAMRHTNREDPIANDALLWQGLQQYLQPPLHH</sequence>
<dbReference type="PANTHER" id="PTHR13018:SF5">
    <property type="entry name" value="RE44586P"/>
    <property type="match status" value="1"/>
</dbReference>
<dbReference type="GO" id="GO:0005227">
    <property type="term" value="F:calcium-activated cation channel activity"/>
    <property type="evidence" value="ECO:0007669"/>
    <property type="project" value="InterPro"/>
</dbReference>
<protein>
    <recommendedName>
        <fullName evidence="12">CSC1/OSCA1-like 7TM region domain-containing protein</fullName>
    </recommendedName>
</protein>
<dbReference type="EMBL" id="HBIJ01004913">
    <property type="protein sequence ID" value="CAE0362703.1"/>
    <property type="molecule type" value="Transcribed_RNA"/>
</dbReference>
<keyword evidence="4 7" id="KW-0812">Transmembrane</keyword>
<evidence type="ECO:0000256" key="2">
    <source>
        <dbReference type="ARBA" id="ARBA00007779"/>
    </source>
</evidence>
<organism evidence="11">
    <name type="scientific">Aureoumbra lagunensis</name>
    <dbReference type="NCBI Taxonomy" id="44058"/>
    <lineage>
        <taxon>Eukaryota</taxon>
        <taxon>Sar</taxon>
        <taxon>Stramenopiles</taxon>
        <taxon>Ochrophyta</taxon>
        <taxon>Pelagophyceae</taxon>
        <taxon>Pelagomonadales</taxon>
        <taxon>Aureoumbra</taxon>
    </lineage>
</organism>
<evidence type="ECO:0008006" key="12">
    <source>
        <dbReference type="Google" id="ProtNLM"/>
    </source>
</evidence>
<evidence type="ECO:0000256" key="6">
    <source>
        <dbReference type="ARBA" id="ARBA00023136"/>
    </source>
</evidence>
<dbReference type="InterPro" id="IPR045122">
    <property type="entry name" value="Csc1-like"/>
</dbReference>
<evidence type="ECO:0000259" key="10">
    <source>
        <dbReference type="Pfam" id="PF14703"/>
    </source>
</evidence>
<evidence type="ECO:0000259" key="9">
    <source>
        <dbReference type="Pfam" id="PF13967"/>
    </source>
</evidence>
<dbReference type="AlphaFoldDB" id="A0A7S3NIB5"/>
<keyword evidence="5 7" id="KW-1133">Transmembrane helix</keyword>
<gene>
    <name evidence="11" type="ORF">ALAG00032_LOCUS3444</name>
</gene>
<evidence type="ECO:0000256" key="3">
    <source>
        <dbReference type="ARBA" id="ARBA00022448"/>
    </source>
</evidence>
<evidence type="ECO:0000313" key="11">
    <source>
        <dbReference type="EMBL" id="CAE0362703.1"/>
    </source>
</evidence>
<dbReference type="Pfam" id="PF13967">
    <property type="entry name" value="RSN1_TM"/>
    <property type="match status" value="1"/>
</dbReference>
<evidence type="ECO:0000256" key="7">
    <source>
        <dbReference type="SAM" id="Phobius"/>
    </source>
</evidence>
<proteinExistence type="inferred from homology"/>
<evidence type="ECO:0000256" key="1">
    <source>
        <dbReference type="ARBA" id="ARBA00004141"/>
    </source>
</evidence>
<feature type="transmembrane region" description="Helical" evidence="7">
    <location>
        <begin position="459"/>
        <end position="480"/>
    </location>
</feature>
<dbReference type="Pfam" id="PF14703">
    <property type="entry name" value="PHM7_cyt"/>
    <property type="match status" value="1"/>
</dbReference>
<feature type="transmembrane region" description="Helical" evidence="7">
    <location>
        <begin position="27"/>
        <end position="48"/>
    </location>
</feature>
<feature type="transmembrane region" description="Helical" evidence="7">
    <location>
        <begin position="560"/>
        <end position="588"/>
    </location>
</feature>
<dbReference type="InterPro" id="IPR027815">
    <property type="entry name" value="CSC1/OSCA1-like_cyt"/>
</dbReference>
<feature type="domain" description="CSC1/OSCA1-like 7TM region" evidence="8">
    <location>
        <begin position="514"/>
        <end position="793"/>
    </location>
</feature>
<keyword evidence="3" id="KW-0813">Transport</keyword>
<feature type="transmembrane region" description="Helical" evidence="7">
    <location>
        <begin position="182"/>
        <end position="200"/>
    </location>
</feature>
<name>A0A7S3NIB5_9STRA</name>
<feature type="domain" description="CSC1/OSCA1-like N-terminal transmembrane" evidence="9">
    <location>
        <begin position="31"/>
        <end position="203"/>
    </location>
</feature>
<comment type="similarity">
    <text evidence="2">Belongs to the CSC1 (TC 1.A.17) family.</text>
</comment>
<feature type="transmembrane region" description="Helical" evidence="7">
    <location>
        <begin position="721"/>
        <end position="745"/>
    </location>
</feature>
<reference evidence="11" key="1">
    <citation type="submission" date="2021-01" db="EMBL/GenBank/DDBJ databases">
        <authorList>
            <person name="Corre E."/>
            <person name="Pelletier E."/>
            <person name="Niang G."/>
            <person name="Scheremetjew M."/>
            <person name="Finn R."/>
            <person name="Kale V."/>
            <person name="Holt S."/>
            <person name="Cochrane G."/>
            <person name="Meng A."/>
            <person name="Brown T."/>
            <person name="Cohen L."/>
        </authorList>
    </citation>
    <scope>NUCLEOTIDE SEQUENCE</scope>
    <source>
        <strain evidence="11">CCMP1510</strain>
    </source>
</reference>
<dbReference type="Pfam" id="PF02714">
    <property type="entry name" value="RSN1_7TM"/>
    <property type="match status" value="1"/>
</dbReference>
<dbReference type="InterPro" id="IPR032880">
    <property type="entry name" value="CSC1/OSCA1-like_N"/>
</dbReference>
<dbReference type="PANTHER" id="PTHR13018">
    <property type="entry name" value="PROBABLE MEMBRANE PROTEIN DUF221-RELATED"/>
    <property type="match status" value="1"/>
</dbReference>
<evidence type="ECO:0000256" key="5">
    <source>
        <dbReference type="ARBA" id="ARBA00022989"/>
    </source>
</evidence>
<feature type="transmembrane region" description="Helical" evidence="7">
    <location>
        <begin position="516"/>
        <end position="540"/>
    </location>
</feature>
<keyword evidence="6 7" id="KW-0472">Membrane</keyword>
<feature type="transmembrane region" description="Helical" evidence="7">
    <location>
        <begin position="117"/>
        <end position="139"/>
    </location>
</feature>
<comment type="subcellular location">
    <subcellularLocation>
        <location evidence="1">Membrane</location>
        <topology evidence="1">Multi-pass membrane protein</topology>
    </subcellularLocation>
</comment>
<feature type="transmembrane region" description="Helical" evidence="7">
    <location>
        <begin position="608"/>
        <end position="629"/>
    </location>
</feature>
<accession>A0A7S3NIB5</accession>
<dbReference type="InterPro" id="IPR003864">
    <property type="entry name" value="CSC1/OSCA1-like_7TM"/>
</dbReference>
<evidence type="ECO:0000256" key="4">
    <source>
        <dbReference type="ARBA" id="ARBA00022692"/>
    </source>
</evidence>
<feature type="transmembrane region" description="Helical" evidence="7">
    <location>
        <begin position="780"/>
        <end position="799"/>
    </location>
</feature>
<feature type="domain" description="CSC1/OSCA1-like cytosolic" evidence="10">
    <location>
        <begin position="223"/>
        <end position="356"/>
    </location>
</feature>
<evidence type="ECO:0000259" key="8">
    <source>
        <dbReference type="Pfam" id="PF02714"/>
    </source>
</evidence>
<dbReference type="GO" id="GO:0005886">
    <property type="term" value="C:plasma membrane"/>
    <property type="evidence" value="ECO:0007669"/>
    <property type="project" value="TreeGrafter"/>
</dbReference>